<name>A0A2W1K554_ACIFR</name>
<dbReference type="RefSeq" id="WP_054609002.1">
    <property type="nucleotide sequence ID" value="NZ_AP025160.1"/>
</dbReference>
<comment type="caution">
    <text evidence="1">The sequence shown here is derived from an EMBL/GenBank/DDBJ whole genome shotgun (WGS) entry which is preliminary data.</text>
</comment>
<reference evidence="1 2" key="1">
    <citation type="submission" date="2018-06" db="EMBL/GenBank/DDBJ databases">
        <title>Draft sequence of Acidithiobacillus ferrooxidans CCM 4253.</title>
        <authorList>
            <person name="Moya-Beltran A."/>
            <person name="Castro M."/>
            <person name="Covarrubias P.C."/>
            <person name="Issotta F."/>
            <person name="Janiczek O."/>
            <person name="Mandl M."/>
            <person name="Kucera J."/>
            <person name="Quatrini R."/>
        </authorList>
    </citation>
    <scope>NUCLEOTIDE SEQUENCE [LARGE SCALE GENOMIC DNA]</scope>
    <source>
        <strain evidence="1 2">CCM 4253</strain>
    </source>
</reference>
<evidence type="ECO:0000313" key="2">
    <source>
        <dbReference type="Proteomes" id="UP000248886"/>
    </source>
</evidence>
<evidence type="ECO:0000313" key="1">
    <source>
        <dbReference type="EMBL" id="PZD81793.1"/>
    </source>
</evidence>
<sequence length="65" mass="7405">MSRASMAYSIAYDIHEGIMTREEAIKDLGHLFDEQTLDAILFAIDGGVVVEDDRTIIRGDFERTW</sequence>
<proteinExistence type="predicted"/>
<dbReference type="Proteomes" id="UP000248886">
    <property type="component" value="Unassembled WGS sequence"/>
</dbReference>
<dbReference type="AlphaFoldDB" id="A0A2W1K554"/>
<organism evidence="1 2">
    <name type="scientific">Acidithiobacillus ferrooxidans</name>
    <name type="common">Thiobacillus ferrooxidans</name>
    <dbReference type="NCBI Taxonomy" id="920"/>
    <lineage>
        <taxon>Bacteria</taxon>
        <taxon>Pseudomonadati</taxon>
        <taxon>Pseudomonadota</taxon>
        <taxon>Acidithiobacillia</taxon>
        <taxon>Acidithiobacillales</taxon>
        <taxon>Acidithiobacillaceae</taxon>
        <taxon>Acidithiobacillus</taxon>
    </lineage>
</organism>
<dbReference type="EMBL" id="QKQP01000001">
    <property type="protein sequence ID" value="PZD81793.1"/>
    <property type="molecule type" value="Genomic_DNA"/>
</dbReference>
<accession>A0A2W1K554</accession>
<gene>
    <name evidence="1" type="ORF">DN052_01580</name>
</gene>
<protein>
    <submittedName>
        <fullName evidence="1">Uncharacterized protein</fullName>
    </submittedName>
</protein>